<keyword evidence="4 7" id="KW-0067">ATP-binding</keyword>
<dbReference type="PANTHER" id="PTHR43311">
    <property type="entry name" value="GLUTAMATE--TRNA LIGASE"/>
    <property type="match status" value="1"/>
</dbReference>
<protein>
    <recommendedName>
        <fullName evidence="7">Glutamate--tRNA ligase</fullName>
        <ecNumber evidence="7">6.1.1.17</ecNumber>
    </recommendedName>
    <alternativeName>
        <fullName evidence="7">Glutamyl-tRNA synthetase</fullName>
        <shortName evidence="7">GluRS</shortName>
    </alternativeName>
</protein>
<feature type="short sequence motif" description="'HIGH' region" evidence="7">
    <location>
        <begin position="13"/>
        <end position="23"/>
    </location>
</feature>
<feature type="domain" description="Aminoacyl-tRNA synthetase class I anticodon-binding" evidence="9">
    <location>
        <begin position="373"/>
        <end position="511"/>
    </location>
</feature>
<dbReference type="PRINTS" id="PR00987">
    <property type="entry name" value="TRNASYNTHGLU"/>
</dbReference>
<feature type="binding site" evidence="7">
    <location>
        <position position="258"/>
    </location>
    <ligand>
        <name>ATP</name>
        <dbReference type="ChEBI" id="CHEBI:30616"/>
    </ligand>
</feature>
<dbReference type="Gene3D" id="3.40.50.620">
    <property type="entry name" value="HUPs"/>
    <property type="match status" value="1"/>
</dbReference>
<proteinExistence type="inferred from homology"/>
<comment type="function">
    <text evidence="7">Catalyzes the attachment of glutamate to tRNA(Glu) in a two-step reaction: glutamate is first activated by ATP to form Glu-AMP and then transferred to the acceptor end of tRNA(Glu).</text>
</comment>
<dbReference type="NCBIfam" id="TIGR00464">
    <property type="entry name" value="gltX_bact"/>
    <property type="match status" value="1"/>
</dbReference>
<evidence type="ECO:0000259" key="9">
    <source>
        <dbReference type="Pfam" id="PF19269"/>
    </source>
</evidence>
<dbReference type="OrthoDB" id="9807503at2"/>
<dbReference type="InterPro" id="IPR001412">
    <property type="entry name" value="aa-tRNA-synth_I_CS"/>
</dbReference>
<evidence type="ECO:0000256" key="7">
    <source>
        <dbReference type="HAMAP-Rule" id="MF_00022"/>
    </source>
</evidence>
<dbReference type="GO" id="GO:0004818">
    <property type="term" value="F:glutamate-tRNA ligase activity"/>
    <property type="evidence" value="ECO:0007669"/>
    <property type="project" value="UniProtKB-UniRule"/>
</dbReference>
<dbReference type="Pfam" id="PF00749">
    <property type="entry name" value="tRNA-synt_1c"/>
    <property type="match status" value="2"/>
</dbReference>
<evidence type="ECO:0000259" key="8">
    <source>
        <dbReference type="Pfam" id="PF00749"/>
    </source>
</evidence>
<dbReference type="PANTHER" id="PTHR43311:SF2">
    <property type="entry name" value="GLUTAMATE--TRNA LIGASE, MITOCHONDRIAL-RELATED"/>
    <property type="match status" value="1"/>
</dbReference>
<evidence type="ECO:0000256" key="4">
    <source>
        <dbReference type="ARBA" id="ARBA00022840"/>
    </source>
</evidence>
<feature type="domain" description="Glutamyl/glutaminyl-tRNA synthetase class Ib catalytic" evidence="8">
    <location>
        <begin position="295"/>
        <end position="355"/>
    </location>
</feature>
<dbReference type="InterPro" id="IPR049940">
    <property type="entry name" value="GluQ/Sye"/>
</dbReference>
<dbReference type="Pfam" id="PF19269">
    <property type="entry name" value="Anticodon_2"/>
    <property type="match status" value="1"/>
</dbReference>
<organism evidence="10 11">
    <name type="scientific">Planctopirus hydrillae</name>
    <dbReference type="NCBI Taxonomy" id="1841610"/>
    <lineage>
        <taxon>Bacteria</taxon>
        <taxon>Pseudomonadati</taxon>
        <taxon>Planctomycetota</taxon>
        <taxon>Planctomycetia</taxon>
        <taxon>Planctomycetales</taxon>
        <taxon>Planctomycetaceae</taxon>
        <taxon>Planctopirus</taxon>
    </lineage>
</organism>
<dbReference type="EMBL" id="LYDR01000154">
    <property type="protein sequence ID" value="ODA28244.1"/>
    <property type="molecule type" value="Genomic_DNA"/>
</dbReference>
<gene>
    <name evidence="7" type="primary">gltX</name>
    <name evidence="10" type="ORF">A6X21_01200</name>
</gene>
<sequence>MTSPRPVRTRFAPSPTGYMHIGGMRTAFFCWLWARHTGGTFILRIDDTDQQRNVSEALQPIFRAFQWLGLDWDEGAEKGGPYAPYYQSQRTGIYREAIDRLLAEGKAFKDFDAPEVVQQDRAEAEAAKRNYVNIRRSLELTPEKITELEAAGTPYVVRLLVPRDQSVTIHDAVRGEVTWDCGTMPDPVLMRSNGTFLYNFASVVDDAAMEITHVIRAEEHLTNTCVQTLLFRALGCEPPVFAHIPFITSPGSTKKLSKRDLDKLRNVPALKKLFDRADEIGPKLGLGDSKTLSPVMVEYYEKMGYLPAGILNALARLGWSLDDKTEIMDLNTIVENFTLDRIVKSSAGFDGDKLQALQGYWMNVLPISDKVAGVKPYLDKVGWAASDERLAAMLAGIGDRLKIFSDILDYREFFSDDETLEFETKPLEKLRSQAGSREMVLALRSLLQDAESWQATALDQRVHQWAEQQGHKIGQVVAPLRLGVTGRGSGIGLFDAMELIGQTSCLLRLSRLAEKLV</sequence>
<comment type="caution">
    <text evidence="10">The sequence shown here is derived from an EMBL/GenBank/DDBJ whole genome shotgun (WGS) entry which is preliminary data.</text>
</comment>
<evidence type="ECO:0000256" key="5">
    <source>
        <dbReference type="ARBA" id="ARBA00022917"/>
    </source>
</evidence>
<dbReference type="SUPFAM" id="SSF48163">
    <property type="entry name" value="An anticodon-binding domain of class I aminoacyl-tRNA synthetases"/>
    <property type="match status" value="1"/>
</dbReference>
<comment type="caution">
    <text evidence="7">Lacks conserved residue(s) required for the propagation of feature annotation.</text>
</comment>
<comment type="similarity">
    <text evidence="1 7">Belongs to the class-I aminoacyl-tRNA synthetase family. Glutamate--tRNA ligase type 1 subfamily.</text>
</comment>
<evidence type="ECO:0000256" key="3">
    <source>
        <dbReference type="ARBA" id="ARBA00022741"/>
    </source>
</evidence>
<feature type="short sequence motif" description="'KMSKS' region" evidence="7">
    <location>
        <begin position="255"/>
        <end position="259"/>
    </location>
</feature>
<dbReference type="Proteomes" id="UP000094828">
    <property type="component" value="Unassembled WGS sequence"/>
</dbReference>
<dbReference type="InterPro" id="IPR004527">
    <property type="entry name" value="Glu-tRNA-ligase_bac/mito"/>
</dbReference>
<keyword evidence="2 7" id="KW-0436">Ligase</keyword>
<dbReference type="RefSeq" id="WP_068852542.1">
    <property type="nucleotide sequence ID" value="NZ_LYDR01000154.1"/>
</dbReference>
<evidence type="ECO:0000313" key="11">
    <source>
        <dbReference type="Proteomes" id="UP000094828"/>
    </source>
</evidence>
<feature type="domain" description="Glutamyl/glutaminyl-tRNA synthetase class Ib catalytic" evidence="8">
    <location>
        <begin position="7"/>
        <end position="271"/>
    </location>
</feature>
<dbReference type="InterPro" id="IPR020058">
    <property type="entry name" value="Glu/Gln-tRNA-synth_Ib_cat-dom"/>
</dbReference>
<dbReference type="GO" id="GO:0005524">
    <property type="term" value="F:ATP binding"/>
    <property type="evidence" value="ECO:0007669"/>
    <property type="project" value="UniProtKB-UniRule"/>
</dbReference>
<dbReference type="CDD" id="cd00808">
    <property type="entry name" value="GluRS_core"/>
    <property type="match status" value="1"/>
</dbReference>
<dbReference type="GO" id="GO:0000049">
    <property type="term" value="F:tRNA binding"/>
    <property type="evidence" value="ECO:0007669"/>
    <property type="project" value="InterPro"/>
</dbReference>
<dbReference type="InterPro" id="IPR000924">
    <property type="entry name" value="Glu/Gln-tRNA-synth"/>
</dbReference>
<keyword evidence="6 7" id="KW-0030">Aminoacyl-tRNA synthetase</keyword>
<dbReference type="InterPro" id="IPR045462">
    <property type="entry name" value="aa-tRNA-synth_I_cd-bd"/>
</dbReference>
<dbReference type="InterPro" id="IPR020751">
    <property type="entry name" value="aa-tRNA-synth_I_codon-bd_sub2"/>
</dbReference>
<keyword evidence="11" id="KW-1185">Reference proteome</keyword>
<dbReference type="InterPro" id="IPR014729">
    <property type="entry name" value="Rossmann-like_a/b/a_fold"/>
</dbReference>
<evidence type="ECO:0000256" key="6">
    <source>
        <dbReference type="ARBA" id="ARBA00023146"/>
    </source>
</evidence>
<dbReference type="InterPro" id="IPR033910">
    <property type="entry name" value="GluRS_core"/>
</dbReference>
<dbReference type="EC" id="6.1.1.17" evidence="7"/>
<dbReference type="AlphaFoldDB" id="A0A1C3E4U0"/>
<evidence type="ECO:0000256" key="1">
    <source>
        <dbReference type="ARBA" id="ARBA00007894"/>
    </source>
</evidence>
<evidence type="ECO:0000313" key="10">
    <source>
        <dbReference type="EMBL" id="ODA28244.1"/>
    </source>
</evidence>
<keyword evidence="7" id="KW-0963">Cytoplasm</keyword>
<dbReference type="SUPFAM" id="SSF52374">
    <property type="entry name" value="Nucleotidylyl transferase"/>
    <property type="match status" value="1"/>
</dbReference>
<dbReference type="GO" id="GO:0005829">
    <property type="term" value="C:cytosol"/>
    <property type="evidence" value="ECO:0007669"/>
    <property type="project" value="TreeGrafter"/>
</dbReference>
<comment type="catalytic activity">
    <reaction evidence="7">
        <text>tRNA(Glu) + L-glutamate + ATP = L-glutamyl-tRNA(Glu) + AMP + diphosphate</text>
        <dbReference type="Rhea" id="RHEA:23540"/>
        <dbReference type="Rhea" id="RHEA-COMP:9663"/>
        <dbReference type="Rhea" id="RHEA-COMP:9680"/>
        <dbReference type="ChEBI" id="CHEBI:29985"/>
        <dbReference type="ChEBI" id="CHEBI:30616"/>
        <dbReference type="ChEBI" id="CHEBI:33019"/>
        <dbReference type="ChEBI" id="CHEBI:78442"/>
        <dbReference type="ChEBI" id="CHEBI:78520"/>
        <dbReference type="ChEBI" id="CHEBI:456215"/>
        <dbReference type="EC" id="6.1.1.17"/>
    </reaction>
</comment>
<dbReference type="STRING" id="1841610.A6X21_01200"/>
<dbReference type="GO" id="GO:0008270">
    <property type="term" value="F:zinc ion binding"/>
    <property type="evidence" value="ECO:0007669"/>
    <property type="project" value="InterPro"/>
</dbReference>
<dbReference type="InterPro" id="IPR008925">
    <property type="entry name" value="aa_tRNA-synth_I_cd-bd_sf"/>
</dbReference>
<name>A0A1C3E4U0_9PLAN</name>
<keyword evidence="5 7" id="KW-0648">Protein biosynthesis</keyword>
<comment type="subunit">
    <text evidence="7">Monomer.</text>
</comment>
<accession>A0A1C3E4U0</accession>
<evidence type="ECO:0000256" key="2">
    <source>
        <dbReference type="ARBA" id="ARBA00022598"/>
    </source>
</evidence>
<dbReference type="Gene3D" id="1.10.10.350">
    <property type="match status" value="1"/>
</dbReference>
<reference evidence="10 11" key="1">
    <citation type="submission" date="2016-05" db="EMBL/GenBank/DDBJ databases">
        <title>Genomic and physiological characterization of Planctopirus sp. isolated from fresh water lake.</title>
        <authorList>
            <person name="Subhash Y."/>
            <person name="Ramana C."/>
        </authorList>
    </citation>
    <scope>NUCLEOTIDE SEQUENCE [LARGE SCALE GENOMIC DNA]</scope>
    <source>
        <strain evidence="10 11">JC280</strain>
    </source>
</reference>
<keyword evidence="3 7" id="KW-0547">Nucleotide-binding</keyword>
<dbReference type="HAMAP" id="MF_00022">
    <property type="entry name" value="Glu_tRNA_synth_type1"/>
    <property type="match status" value="1"/>
</dbReference>
<comment type="subcellular location">
    <subcellularLocation>
        <location evidence="7">Cytoplasm</location>
    </subcellularLocation>
</comment>
<dbReference type="GO" id="GO:0006424">
    <property type="term" value="P:glutamyl-tRNA aminoacylation"/>
    <property type="evidence" value="ECO:0007669"/>
    <property type="project" value="UniProtKB-UniRule"/>
</dbReference>
<dbReference type="PROSITE" id="PS00178">
    <property type="entry name" value="AA_TRNA_LIGASE_I"/>
    <property type="match status" value="1"/>
</dbReference>